<evidence type="ECO:0000313" key="12">
    <source>
        <dbReference type="Proteomes" id="UP000655751"/>
    </source>
</evidence>
<keyword evidence="12" id="KW-1185">Reference proteome</keyword>
<feature type="compositionally biased region" description="Basic and acidic residues" evidence="7">
    <location>
        <begin position="446"/>
        <end position="457"/>
    </location>
</feature>
<dbReference type="GO" id="GO:0005829">
    <property type="term" value="C:cytosol"/>
    <property type="evidence" value="ECO:0007669"/>
    <property type="project" value="TreeGrafter"/>
</dbReference>
<comment type="similarity">
    <text evidence="5">Belongs to the DEAD box helicase family.</text>
</comment>
<evidence type="ECO:0000256" key="2">
    <source>
        <dbReference type="ARBA" id="ARBA00022801"/>
    </source>
</evidence>
<dbReference type="Gene3D" id="3.40.50.300">
    <property type="entry name" value="P-loop containing nucleotide triphosphate hydrolases"/>
    <property type="match status" value="2"/>
</dbReference>
<evidence type="ECO:0000256" key="3">
    <source>
        <dbReference type="ARBA" id="ARBA00022806"/>
    </source>
</evidence>
<dbReference type="Pfam" id="PF00270">
    <property type="entry name" value="DEAD"/>
    <property type="match status" value="1"/>
</dbReference>
<evidence type="ECO:0000259" key="8">
    <source>
        <dbReference type="PROSITE" id="PS51192"/>
    </source>
</evidence>
<feature type="domain" description="Helicase C-terminal" evidence="9">
    <location>
        <begin position="236"/>
        <end position="385"/>
    </location>
</feature>
<dbReference type="InterPro" id="IPR050079">
    <property type="entry name" value="DEAD_box_RNA_helicase"/>
</dbReference>
<feature type="domain" description="Helicase ATP-binding" evidence="8">
    <location>
        <begin position="40"/>
        <end position="213"/>
    </location>
</feature>
<dbReference type="PANTHER" id="PTHR47959:SF13">
    <property type="entry name" value="ATP-DEPENDENT RNA HELICASE RHLE"/>
    <property type="match status" value="1"/>
</dbReference>
<organism evidence="11 12">
    <name type="scientific">Nocardia bovistercoris</name>
    <dbReference type="NCBI Taxonomy" id="2785916"/>
    <lineage>
        <taxon>Bacteria</taxon>
        <taxon>Bacillati</taxon>
        <taxon>Actinomycetota</taxon>
        <taxon>Actinomycetes</taxon>
        <taxon>Mycobacteriales</taxon>
        <taxon>Nocardiaceae</taxon>
        <taxon>Nocardia</taxon>
    </lineage>
</organism>
<dbReference type="GO" id="GO:0016787">
    <property type="term" value="F:hydrolase activity"/>
    <property type="evidence" value="ECO:0007669"/>
    <property type="project" value="UniProtKB-KW"/>
</dbReference>
<evidence type="ECO:0000256" key="4">
    <source>
        <dbReference type="ARBA" id="ARBA00022840"/>
    </source>
</evidence>
<dbReference type="GO" id="GO:0005524">
    <property type="term" value="F:ATP binding"/>
    <property type="evidence" value="ECO:0007669"/>
    <property type="project" value="UniProtKB-KW"/>
</dbReference>
<reference evidence="11" key="1">
    <citation type="submission" date="2020-11" db="EMBL/GenBank/DDBJ databases">
        <title>Nocardia NEAU-351.nov., a novel actinomycete isolated from the cow dung.</title>
        <authorList>
            <person name="Zhang X."/>
        </authorList>
    </citation>
    <scope>NUCLEOTIDE SEQUENCE</scope>
    <source>
        <strain evidence="11">NEAU-351</strain>
    </source>
</reference>
<evidence type="ECO:0000259" key="9">
    <source>
        <dbReference type="PROSITE" id="PS51194"/>
    </source>
</evidence>
<feature type="short sequence motif" description="Q motif" evidence="6">
    <location>
        <begin position="9"/>
        <end position="37"/>
    </location>
</feature>
<evidence type="ECO:0000259" key="10">
    <source>
        <dbReference type="PROSITE" id="PS51195"/>
    </source>
</evidence>
<accession>A0A931I7C1</accession>
<dbReference type="InterPro" id="IPR014001">
    <property type="entry name" value="Helicase_ATP-bd"/>
</dbReference>
<evidence type="ECO:0000256" key="6">
    <source>
        <dbReference type="PROSITE-ProRule" id="PRU00552"/>
    </source>
</evidence>
<dbReference type="SMART" id="SM00490">
    <property type="entry name" value="HELICc"/>
    <property type="match status" value="1"/>
</dbReference>
<dbReference type="AlphaFoldDB" id="A0A931I7C1"/>
<name>A0A931I7C1_9NOCA</name>
<proteinExistence type="inferred from homology"/>
<dbReference type="InterPro" id="IPR044742">
    <property type="entry name" value="DEAD/DEAH_RhlB"/>
</dbReference>
<dbReference type="PANTHER" id="PTHR47959">
    <property type="entry name" value="ATP-DEPENDENT RNA HELICASE RHLE-RELATED"/>
    <property type="match status" value="1"/>
</dbReference>
<keyword evidence="1" id="KW-0547">Nucleotide-binding</keyword>
<dbReference type="InterPro" id="IPR027417">
    <property type="entry name" value="P-loop_NTPase"/>
</dbReference>
<evidence type="ECO:0000256" key="7">
    <source>
        <dbReference type="SAM" id="MobiDB-lite"/>
    </source>
</evidence>
<dbReference type="GO" id="GO:0003724">
    <property type="term" value="F:RNA helicase activity"/>
    <property type="evidence" value="ECO:0007669"/>
    <property type="project" value="InterPro"/>
</dbReference>
<dbReference type="InterPro" id="IPR014014">
    <property type="entry name" value="RNA_helicase_DEAD_Q_motif"/>
</dbReference>
<keyword evidence="4" id="KW-0067">ATP-binding</keyword>
<protein>
    <submittedName>
        <fullName evidence="11">DEAD/DEAH box helicase</fullName>
    </submittedName>
</protein>
<sequence length="591" mass="60885">MTSSPPAAVTFADLGLPVALTQALRRDGIEAPFPIQAATVPDALAGKDVLGRGPTGSGKTLAFGLPMLAGLVGAAARPGRPRGLVLVPTRELAAQIERALDEPALALGLRIASVVGGAPIKRQADRLARGVDLLIATPGRLEDLIAQGSANLSEVRITALDEADHMADMGFLPQVVKLLDRTPKDGQRLLFSATLDGEVDKLVKRYLRSPVTHSTAPPSASVATMSHHLLFVSDKLVKRAVVAEIAARDGLTIMFVRTKHGADRLAKQLRGVGIAAGALHGGKAQNNRTRTLAAFAERATPVLVTTDVAARGIHVDGISLVVHVDPPAESKAYLHRAGRTARAGEDGVVVTLVTGEERADVEKMTRKAGVDVVGIEVGPGDRRLNEITGARRPPGPSAKVETGGAADARAAGEPRSGARRATGDAGEGPSRGGRRRRPASGAGEASGRHDRPSRRGADGSARSSGTSTRSSTTSSRRPAASARSSPASAQSSTAPTRSSAQSSGTASRAGTRDHASDRAQSRTTRPRSAAATPSVRTDGSAAPTGRAPQTGARGKGSPVSGRPTRADTPGQSRRRAGRPQGSPNTGNRRAN</sequence>
<feature type="domain" description="DEAD-box RNA helicase Q" evidence="10">
    <location>
        <begin position="9"/>
        <end position="37"/>
    </location>
</feature>
<dbReference type="Pfam" id="PF00271">
    <property type="entry name" value="Helicase_C"/>
    <property type="match status" value="1"/>
</dbReference>
<dbReference type="SUPFAM" id="SSF52540">
    <property type="entry name" value="P-loop containing nucleoside triphosphate hydrolases"/>
    <property type="match status" value="2"/>
</dbReference>
<dbReference type="InterPro" id="IPR001650">
    <property type="entry name" value="Helicase_C-like"/>
</dbReference>
<keyword evidence="3 11" id="KW-0347">Helicase</keyword>
<gene>
    <name evidence="11" type="ORF">IT779_08280</name>
</gene>
<feature type="region of interest" description="Disordered" evidence="7">
    <location>
        <begin position="380"/>
        <end position="591"/>
    </location>
</feature>
<dbReference type="Proteomes" id="UP000655751">
    <property type="component" value="Unassembled WGS sequence"/>
</dbReference>
<dbReference type="PROSITE" id="PS51195">
    <property type="entry name" value="Q_MOTIF"/>
    <property type="match status" value="1"/>
</dbReference>
<feature type="compositionally biased region" description="Polar residues" evidence="7">
    <location>
        <begin position="581"/>
        <end position="591"/>
    </location>
</feature>
<evidence type="ECO:0000313" key="11">
    <source>
        <dbReference type="EMBL" id="MBH0776277.1"/>
    </source>
</evidence>
<keyword evidence="2" id="KW-0378">Hydrolase</keyword>
<evidence type="ECO:0000256" key="5">
    <source>
        <dbReference type="ARBA" id="ARBA00038437"/>
    </source>
</evidence>
<comment type="caution">
    <text evidence="11">The sequence shown here is derived from an EMBL/GenBank/DDBJ whole genome shotgun (WGS) entry which is preliminary data.</text>
</comment>
<dbReference type="GO" id="GO:0003676">
    <property type="term" value="F:nucleic acid binding"/>
    <property type="evidence" value="ECO:0007669"/>
    <property type="project" value="InterPro"/>
</dbReference>
<dbReference type="PROSITE" id="PS51192">
    <property type="entry name" value="HELICASE_ATP_BIND_1"/>
    <property type="match status" value="1"/>
</dbReference>
<dbReference type="PROSITE" id="PS51194">
    <property type="entry name" value="HELICASE_CTER"/>
    <property type="match status" value="1"/>
</dbReference>
<dbReference type="CDD" id="cd18787">
    <property type="entry name" value="SF2_C_DEAD"/>
    <property type="match status" value="1"/>
</dbReference>
<feature type="compositionally biased region" description="Basic and acidic residues" evidence="7">
    <location>
        <begin position="510"/>
        <end position="520"/>
    </location>
</feature>
<evidence type="ECO:0000256" key="1">
    <source>
        <dbReference type="ARBA" id="ARBA00022741"/>
    </source>
</evidence>
<dbReference type="InterPro" id="IPR011545">
    <property type="entry name" value="DEAD/DEAH_box_helicase_dom"/>
</dbReference>
<dbReference type="CDD" id="cd00268">
    <property type="entry name" value="DEADc"/>
    <property type="match status" value="1"/>
</dbReference>
<feature type="compositionally biased region" description="Low complexity" evidence="7">
    <location>
        <begin position="458"/>
        <end position="503"/>
    </location>
</feature>
<dbReference type="EMBL" id="JADMLG010000003">
    <property type="protein sequence ID" value="MBH0776277.1"/>
    <property type="molecule type" value="Genomic_DNA"/>
</dbReference>
<dbReference type="SMART" id="SM00487">
    <property type="entry name" value="DEXDc"/>
    <property type="match status" value="1"/>
</dbReference>